<keyword evidence="2" id="KW-1185">Reference proteome</keyword>
<dbReference type="RefSeq" id="WP_187965276.1">
    <property type="nucleotide sequence ID" value="NZ_JACVDC010000021.1"/>
</dbReference>
<accession>A0A926JRN2</accession>
<dbReference type="Proteomes" id="UP000653730">
    <property type="component" value="Unassembled WGS sequence"/>
</dbReference>
<organism evidence="1 2">
    <name type="scientific">Sinomicrobium weinanense</name>
    <dbReference type="NCBI Taxonomy" id="2842200"/>
    <lineage>
        <taxon>Bacteria</taxon>
        <taxon>Pseudomonadati</taxon>
        <taxon>Bacteroidota</taxon>
        <taxon>Flavobacteriia</taxon>
        <taxon>Flavobacteriales</taxon>
        <taxon>Flavobacteriaceae</taxon>
        <taxon>Sinomicrobium</taxon>
    </lineage>
</organism>
<comment type="caution">
    <text evidence="1">The sequence shown here is derived from an EMBL/GenBank/DDBJ whole genome shotgun (WGS) entry which is preliminary data.</text>
</comment>
<evidence type="ECO:0000313" key="1">
    <source>
        <dbReference type="EMBL" id="MBC9796126.1"/>
    </source>
</evidence>
<evidence type="ECO:0000313" key="2">
    <source>
        <dbReference type="Proteomes" id="UP000653730"/>
    </source>
</evidence>
<proteinExistence type="predicted"/>
<dbReference type="AlphaFoldDB" id="A0A926JRN2"/>
<gene>
    <name evidence="1" type="ORF">IBL28_09120</name>
</gene>
<dbReference type="EMBL" id="JACVDC010000021">
    <property type="protein sequence ID" value="MBC9796126.1"/>
    <property type="molecule type" value="Genomic_DNA"/>
</dbReference>
<protein>
    <submittedName>
        <fullName evidence="1">Uncharacterized protein</fullName>
    </submittedName>
</protein>
<dbReference type="PROSITE" id="PS51257">
    <property type="entry name" value="PROKAR_LIPOPROTEIN"/>
    <property type="match status" value="1"/>
</dbReference>
<reference evidence="1 2" key="1">
    <citation type="submission" date="2020-09" db="EMBL/GenBank/DDBJ databases">
        <title>Sinomicrobium weinanense sp. nov., a halophilic bacteria isolated from saline-alkali soil.</title>
        <authorList>
            <person name="Wu P."/>
            <person name="Ren H."/>
            <person name="Mei Y."/>
            <person name="Liang Y."/>
            <person name="Chen Z."/>
        </authorList>
    </citation>
    <scope>NUCLEOTIDE SEQUENCE [LARGE SCALE GENOMIC DNA]</scope>
    <source>
        <strain evidence="1 2">FJxs</strain>
    </source>
</reference>
<sequence>MNFLRNTAIFALIGLLIFSCSKDDDNNDIPPQPETGYFVDTITLREADGNIIYFTNFQYDSINRLIGQAFAEEDGDIDQLEYEYNNQGQMTGYKVNGYLFYGFEYENNRITGIVEYDIDTDEVIDELPVTFSNGIYSVDGVEICKIDAQNQLLEIRGLDIAFLYGEQEGVHRHLDPVPARYLMREIDYVLADLTLSGLELKGWTEEGTLAVSTENVRNKEGLITKVIAYNPSGEELFIWDIGYKERELVE</sequence>
<name>A0A926JRN2_9FLAO</name>